<comment type="similarity">
    <text evidence="3">Belongs to the nitroreductase family.</text>
</comment>
<dbReference type="Gene3D" id="3.40.109.10">
    <property type="entry name" value="NADH Oxidase"/>
    <property type="match status" value="1"/>
</dbReference>
<dbReference type="FunFam" id="3.40.109.10:FF:000001">
    <property type="entry name" value="Nitroreductase family"/>
    <property type="match status" value="1"/>
</dbReference>
<sequence length="221" mass="24699">MHSSETVSFSAATRARRSRRALKATSSVPDSVIVDLVESTLLNVPSAFNSQTTRISILLHDNHRKLWTLTGDVLLNEIGEKLYTARNGHMPSTKEKMATFGNAYGTILFWDDLAAIKQFKDEAPGIYKDKCEEWATQSNGMHQYHIWVALETFGLGASLQHYNPLVDEHVRKIWGQPAEWALRAQMVFGTPVPGAPLPEKIQKVPVEKRLNVFGAIIENGT</sequence>
<evidence type="ECO:0000256" key="1">
    <source>
        <dbReference type="ARBA" id="ARBA00004123"/>
    </source>
</evidence>
<dbReference type="GO" id="GO:0005634">
    <property type="term" value="C:nucleus"/>
    <property type="evidence" value="ECO:0007669"/>
    <property type="project" value="UniProtKB-SubCell"/>
</dbReference>
<dbReference type="Pfam" id="PF00881">
    <property type="entry name" value="Nitroreductase"/>
    <property type="match status" value="1"/>
</dbReference>
<protein>
    <submittedName>
        <fullName evidence="8">Type II nitroreductase</fullName>
    </submittedName>
</protein>
<evidence type="ECO:0000313" key="9">
    <source>
        <dbReference type="Proteomes" id="UP001172673"/>
    </source>
</evidence>
<evidence type="ECO:0000256" key="3">
    <source>
        <dbReference type="ARBA" id="ARBA00007118"/>
    </source>
</evidence>
<accession>A0AA38XH19</accession>
<dbReference type="InterPro" id="IPR033877">
    <property type="entry name" value="Frm2/Hbn1"/>
</dbReference>
<evidence type="ECO:0000313" key="8">
    <source>
        <dbReference type="EMBL" id="KAJ9612961.1"/>
    </source>
</evidence>
<evidence type="ECO:0000259" key="7">
    <source>
        <dbReference type="Pfam" id="PF00881"/>
    </source>
</evidence>
<dbReference type="SUPFAM" id="SSF55469">
    <property type="entry name" value="FMN-dependent nitroreductase-like"/>
    <property type="match status" value="1"/>
</dbReference>
<comment type="caution">
    <text evidence="8">The sequence shown here is derived from an EMBL/GenBank/DDBJ whole genome shotgun (WGS) entry which is preliminary data.</text>
</comment>
<keyword evidence="5" id="KW-0560">Oxidoreductase</keyword>
<dbReference type="PANTHER" id="PTHR43035">
    <property type="entry name" value="FATTY ACID REPRESSION MUTANT PROTEIN 2-RELATED"/>
    <property type="match status" value="1"/>
</dbReference>
<dbReference type="Proteomes" id="UP001172673">
    <property type="component" value="Unassembled WGS sequence"/>
</dbReference>
<evidence type="ECO:0000256" key="4">
    <source>
        <dbReference type="ARBA" id="ARBA00022490"/>
    </source>
</evidence>
<dbReference type="GO" id="GO:0016491">
    <property type="term" value="F:oxidoreductase activity"/>
    <property type="evidence" value="ECO:0007669"/>
    <property type="project" value="UniProtKB-KW"/>
</dbReference>
<dbReference type="EMBL" id="JAPDRK010000004">
    <property type="protein sequence ID" value="KAJ9612961.1"/>
    <property type="molecule type" value="Genomic_DNA"/>
</dbReference>
<name>A0AA38XH19_9EURO</name>
<dbReference type="InterPro" id="IPR000415">
    <property type="entry name" value="Nitroreductase-like"/>
</dbReference>
<reference evidence="8" key="1">
    <citation type="submission" date="2022-10" db="EMBL/GenBank/DDBJ databases">
        <title>Culturing micro-colonial fungi from biological soil crusts in the Mojave desert and describing Neophaeococcomyces mojavensis, and introducing the new genera and species Taxawa tesnikishii.</title>
        <authorList>
            <person name="Kurbessoian T."/>
            <person name="Stajich J.E."/>
        </authorList>
    </citation>
    <scope>NUCLEOTIDE SEQUENCE</scope>
    <source>
        <strain evidence="8">TK_41</strain>
    </source>
</reference>
<dbReference type="PANTHER" id="PTHR43035:SF1">
    <property type="entry name" value="FATTY ACID REPRESSION MUTANT PROTEIN 2-RELATED"/>
    <property type="match status" value="1"/>
</dbReference>
<keyword evidence="9" id="KW-1185">Reference proteome</keyword>
<feature type="domain" description="Nitroreductase" evidence="7">
    <location>
        <begin position="14"/>
        <end position="189"/>
    </location>
</feature>
<dbReference type="InterPro" id="IPR029479">
    <property type="entry name" value="Nitroreductase"/>
</dbReference>
<evidence type="ECO:0000256" key="2">
    <source>
        <dbReference type="ARBA" id="ARBA00004496"/>
    </source>
</evidence>
<proteinExistence type="inferred from homology"/>
<gene>
    <name evidence="8" type="primary">FRM2_1</name>
    <name evidence="8" type="ORF">H2200_002902</name>
</gene>
<evidence type="ECO:0000256" key="5">
    <source>
        <dbReference type="ARBA" id="ARBA00023002"/>
    </source>
</evidence>
<dbReference type="AlphaFoldDB" id="A0AA38XH19"/>
<comment type="subcellular location">
    <subcellularLocation>
        <location evidence="2">Cytoplasm</location>
    </subcellularLocation>
    <subcellularLocation>
        <location evidence="1">Nucleus</location>
    </subcellularLocation>
</comment>
<keyword evidence="4" id="KW-0963">Cytoplasm</keyword>
<organism evidence="8 9">
    <name type="scientific">Cladophialophora chaetospira</name>
    <dbReference type="NCBI Taxonomy" id="386627"/>
    <lineage>
        <taxon>Eukaryota</taxon>
        <taxon>Fungi</taxon>
        <taxon>Dikarya</taxon>
        <taxon>Ascomycota</taxon>
        <taxon>Pezizomycotina</taxon>
        <taxon>Eurotiomycetes</taxon>
        <taxon>Chaetothyriomycetidae</taxon>
        <taxon>Chaetothyriales</taxon>
        <taxon>Herpotrichiellaceae</taxon>
        <taxon>Cladophialophora</taxon>
    </lineage>
</organism>
<evidence type="ECO:0000256" key="6">
    <source>
        <dbReference type="ARBA" id="ARBA00023242"/>
    </source>
</evidence>
<dbReference type="GO" id="GO:0005737">
    <property type="term" value="C:cytoplasm"/>
    <property type="evidence" value="ECO:0007669"/>
    <property type="project" value="UniProtKB-SubCell"/>
</dbReference>
<keyword evidence="6" id="KW-0539">Nucleus</keyword>
<dbReference type="GO" id="GO:0034599">
    <property type="term" value="P:cellular response to oxidative stress"/>
    <property type="evidence" value="ECO:0007669"/>
    <property type="project" value="InterPro"/>
</dbReference>